<evidence type="ECO:0000313" key="2">
    <source>
        <dbReference type="EnsemblMetazoa" id="SMAR005617-PA"/>
    </source>
</evidence>
<evidence type="ECO:0000313" key="3">
    <source>
        <dbReference type="Proteomes" id="UP000014500"/>
    </source>
</evidence>
<accession>T1IWP4</accession>
<organism evidence="2 3">
    <name type="scientific">Strigamia maritima</name>
    <name type="common">European centipede</name>
    <name type="synonym">Geophilus maritimus</name>
    <dbReference type="NCBI Taxonomy" id="126957"/>
    <lineage>
        <taxon>Eukaryota</taxon>
        <taxon>Metazoa</taxon>
        <taxon>Ecdysozoa</taxon>
        <taxon>Arthropoda</taxon>
        <taxon>Myriapoda</taxon>
        <taxon>Chilopoda</taxon>
        <taxon>Pleurostigmophora</taxon>
        <taxon>Geophilomorpha</taxon>
        <taxon>Linotaeniidae</taxon>
        <taxon>Strigamia</taxon>
    </lineage>
</organism>
<protein>
    <submittedName>
        <fullName evidence="2">Uncharacterized protein</fullName>
    </submittedName>
</protein>
<reference evidence="2" key="2">
    <citation type="submission" date="2015-02" db="UniProtKB">
        <authorList>
            <consortium name="EnsemblMetazoa"/>
        </authorList>
    </citation>
    <scope>IDENTIFICATION</scope>
</reference>
<sequence length="115" mass="13332">MSRRRLNLATPCCSLVLLLRPDINEPRRVPRQPVTHARKRSVKISFIRRRRLMTIRRSHVRHEDDASTADAPSSPAHSCWVPRPCISTGVKTPLVTRERMNQTPATDMLPRHRPR</sequence>
<feature type="region of interest" description="Disordered" evidence="1">
    <location>
        <begin position="58"/>
        <end position="77"/>
    </location>
</feature>
<dbReference type="AlphaFoldDB" id="T1IWP4"/>
<name>T1IWP4_STRMM</name>
<dbReference type="HOGENOM" id="CLU_2115066_0_0_1"/>
<evidence type="ECO:0000256" key="1">
    <source>
        <dbReference type="SAM" id="MobiDB-lite"/>
    </source>
</evidence>
<reference evidence="3" key="1">
    <citation type="submission" date="2011-05" db="EMBL/GenBank/DDBJ databases">
        <authorList>
            <person name="Richards S.R."/>
            <person name="Qu J."/>
            <person name="Jiang H."/>
            <person name="Jhangiani S.N."/>
            <person name="Agravi P."/>
            <person name="Goodspeed R."/>
            <person name="Gross S."/>
            <person name="Mandapat C."/>
            <person name="Jackson L."/>
            <person name="Mathew T."/>
            <person name="Pu L."/>
            <person name="Thornton R."/>
            <person name="Saada N."/>
            <person name="Wilczek-Boney K.B."/>
            <person name="Lee S."/>
            <person name="Kovar C."/>
            <person name="Wu Y."/>
            <person name="Scherer S.E."/>
            <person name="Worley K.C."/>
            <person name="Muzny D.M."/>
            <person name="Gibbs R."/>
        </authorList>
    </citation>
    <scope>NUCLEOTIDE SEQUENCE</scope>
    <source>
        <strain evidence="3">Brora</strain>
    </source>
</reference>
<proteinExistence type="predicted"/>
<keyword evidence="3" id="KW-1185">Reference proteome</keyword>
<feature type="compositionally biased region" description="Low complexity" evidence="1">
    <location>
        <begin position="68"/>
        <end position="77"/>
    </location>
</feature>
<dbReference type="EMBL" id="JH431627">
    <property type="status" value="NOT_ANNOTATED_CDS"/>
    <property type="molecule type" value="Genomic_DNA"/>
</dbReference>
<dbReference type="Proteomes" id="UP000014500">
    <property type="component" value="Unassembled WGS sequence"/>
</dbReference>
<dbReference type="EnsemblMetazoa" id="SMAR005617-RA">
    <property type="protein sequence ID" value="SMAR005617-PA"/>
    <property type="gene ID" value="SMAR005617"/>
</dbReference>